<reference evidence="1 2" key="1">
    <citation type="journal article" date="2019" name="Genome Biol. Evol.">
        <title>Day and night: Metabolic profiles and evolutionary relationships of six axenic non-marine cyanobacteria.</title>
        <authorList>
            <person name="Will S.E."/>
            <person name="Henke P."/>
            <person name="Boedeker C."/>
            <person name="Huang S."/>
            <person name="Brinkmann H."/>
            <person name="Rohde M."/>
            <person name="Jarek M."/>
            <person name="Friedl T."/>
            <person name="Seufert S."/>
            <person name="Schumacher M."/>
            <person name="Overmann J."/>
            <person name="Neumann-Schaal M."/>
            <person name="Petersen J."/>
        </authorList>
    </citation>
    <scope>NUCLEOTIDE SEQUENCE [LARGE SCALE GENOMIC DNA]</scope>
    <source>
        <strain evidence="1 2">PCC 6912</strain>
    </source>
</reference>
<dbReference type="EMBL" id="RSCJ01000001">
    <property type="protein sequence ID" value="RUR86630.1"/>
    <property type="molecule type" value="Genomic_DNA"/>
</dbReference>
<proteinExistence type="predicted"/>
<comment type="caution">
    <text evidence="1">The sequence shown here is derived from an EMBL/GenBank/DDBJ whole genome shotgun (WGS) entry which is preliminary data.</text>
</comment>
<dbReference type="STRING" id="211165.GCA_000317285_04981"/>
<name>A0A3S1FV23_CHLFR</name>
<dbReference type="Proteomes" id="UP000268857">
    <property type="component" value="Unassembled WGS sequence"/>
</dbReference>
<sequence length="208" mass="22206">MRLQLLRRSLYSLGLFATVLPSALIGEVGLAANSQSLAYRPIDPINNPKPTACSCTWEPYSNDPYIPTTTPQKLIKPSSAAYCPKIKFPPKYDSSSYKPIICPHYLRTPKNSFSIPIAPTILAYPARFEGESTSTSKDPHSAKEVGKAAVRGIDLVDVATEGLIETLRGGPANGARAAGGEVVKGLIKGTVDHCMGCHLGGSPNRNPN</sequence>
<protein>
    <submittedName>
        <fullName evidence="1">Uncharacterized protein</fullName>
    </submittedName>
</protein>
<evidence type="ECO:0000313" key="1">
    <source>
        <dbReference type="EMBL" id="RUR86630.1"/>
    </source>
</evidence>
<organism evidence="1 2">
    <name type="scientific">Chlorogloeopsis fritschii PCC 6912</name>
    <dbReference type="NCBI Taxonomy" id="211165"/>
    <lineage>
        <taxon>Bacteria</taxon>
        <taxon>Bacillati</taxon>
        <taxon>Cyanobacteriota</taxon>
        <taxon>Cyanophyceae</taxon>
        <taxon>Nostocales</taxon>
        <taxon>Chlorogloeopsidaceae</taxon>
        <taxon>Chlorogloeopsis</taxon>
    </lineage>
</organism>
<dbReference type="AlphaFoldDB" id="A0A3S1FV23"/>
<evidence type="ECO:0000313" key="2">
    <source>
        <dbReference type="Proteomes" id="UP000268857"/>
    </source>
</evidence>
<gene>
    <name evidence="1" type="ORF">PCC6912_00730</name>
</gene>
<keyword evidence="2" id="KW-1185">Reference proteome</keyword>
<accession>A0A3S1FV23</accession>